<gene>
    <name evidence="2" type="ORF">BLM47_12880</name>
</gene>
<dbReference type="InterPro" id="IPR011583">
    <property type="entry name" value="Chitinase_II/V-like_cat"/>
</dbReference>
<dbReference type="PANTHER" id="PTHR46066:SF2">
    <property type="entry name" value="CHITINASE DOMAIN-CONTAINING PROTEIN 1"/>
    <property type="match status" value="1"/>
</dbReference>
<evidence type="ECO:0000259" key="1">
    <source>
        <dbReference type="PROSITE" id="PS51910"/>
    </source>
</evidence>
<dbReference type="PANTHER" id="PTHR46066">
    <property type="entry name" value="CHITINASE DOMAIN-CONTAINING PROTEIN 1 FAMILY MEMBER"/>
    <property type="match status" value="1"/>
</dbReference>
<dbReference type="Gene3D" id="3.30.457.10">
    <property type="entry name" value="Copper amine oxidase-like, N-terminal domain"/>
    <property type="match status" value="1"/>
</dbReference>
<evidence type="ECO:0000313" key="3">
    <source>
        <dbReference type="Proteomes" id="UP000243688"/>
    </source>
</evidence>
<dbReference type="GO" id="GO:0008061">
    <property type="term" value="F:chitin binding"/>
    <property type="evidence" value="ECO:0007669"/>
    <property type="project" value="InterPro"/>
</dbReference>
<dbReference type="Gene3D" id="2.30.30.40">
    <property type="entry name" value="SH3 Domains"/>
    <property type="match status" value="1"/>
</dbReference>
<organism evidence="2 3">
    <name type="scientific">Candidatus Reconcilbacillus cellulovorans</name>
    <dbReference type="NCBI Taxonomy" id="1906605"/>
    <lineage>
        <taxon>Bacteria</taxon>
        <taxon>Bacillati</taxon>
        <taxon>Bacillota</taxon>
        <taxon>Bacilli</taxon>
        <taxon>Bacillales</taxon>
        <taxon>Paenibacillaceae</taxon>
        <taxon>Candidatus Reconcilbacillus</taxon>
    </lineage>
</organism>
<sequence>MRTRRRSKAARAWAFLATTAVIFAIAATAAVLWRAHTPPVFRDPEWLGRQQPVFYRGEQWDLPARGQGPALLLPLEELQRRLAPDIRYEAQDGTIVLTTAGKVVRMRTDRLTATVNERPFELRVAPIAVEGNIYIPAAPVAELYRLRIVESSDTGAVVLFRQGDVLQWGRVGGDDPVPGATRLLRWGPDAKQPAVQAVAEGEEVLLWGERAGWYRVQLQNGKTGYMRKSDVVLLRAETVDVAPEDPPYLPWRPVGGRVVMVWEHVTNRNPDPRSIGDMPALNVVSPTWFHLADGDGTFISRADPAYVDWAHSRGLQVWALASNSFDPDLTAAALATYDKRMRIIRQLLAFAQMYRLQGINLDFENVYLKDGPLFTQFVREFVPLAHEQGLTVSVDVTVKGGSETWSQFYDRPALARAADYLVVMAYDEHWASSPTAGSVSSLGWTEQKAIRQLLEEDRIPRSKLVLGIPFYTRIWEERLSADGKTELKSRAVGMQTVRDLIREKNLTPVFRQDAGQNYVEYREADTTYKIWIEDETSLRARLELVKKYDLAGIAAWRRGFETADVWPMIRDVLEKKP</sequence>
<proteinExistence type="predicted"/>
<dbReference type="GO" id="GO:0005975">
    <property type="term" value="P:carbohydrate metabolic process"/>
    <property type="evidence" value="ECO:0007669"/>
    <property type="project" value="InterPro"/>
</dbReference>
<feature type="domain" description="GH18" evidence="1">
    <location>
        <begin position="256"/>
        <end position="577"/>
    </location>
</feature>
<dbReference type="SMART" id="SM00636">
    <property type="entry name" value="Glyco_18"/>
    <property type="match status" value="1"/>
</dbReference>
<comment type="caution">
    <text evidence="2">The sequence shown here is derived from an EMBL/GenBank/DDBJ whole genome shotgun (WGS) entry which is preliminary data.</text>
</comment>
<dbReference type="SUPFAM" id="SSF51445">
    <property type="entry name" value="(Trans)glycosidases"/>
    <property type="match status" value="1"/>
</dbReference>
<evidence type="ECO:0000313" key="2">
    <source>
        <dbReference type="EMBL" id="PDO09378.1"/>
    </source>
</evidence>
<dbReference type="InterPro" id="IPR029070">
    <property type="entry name" value="Chitinase_insertion_sf"/>
</dbReference>
<dbReference type="SUPFAM" id="SSF55383">
    <property type="entry name" value="Copper amine oxidase, domain N"/>
    <property type="match status" value="1"/>
</dbReference>
<dbReference type="InterPro" id="IPR017853">
    <property type="entry name" value="GH"/>
</dbReference>
<dbReference type="Pfam" id="PF07833">
    <property type="entry name" value="Cu_amine_oxidN1"/>
    <property type="match status" value="1"/>
</dbReference>
<dbReference type="Gene3D" id="3.20.20.80">
    <property type="entry name" value="Glycosidases"/>
    <property type="match status" value="1"/>
</dbReference>
<dbReference type="PROSITE" id="PS51910">
    <property type="entry name" value="GH18_2"/>
    <property type="match status" value="1"/>
</dbReference>
<dbReference type="Proteomes" id="UP000243688">
    <property type="component" value="Unassembled WGS sequence"/>
</dbReference>
<accession>A0A2A6DWD5</accession>
<reference evidence="2 3" key="1">
    <citation type="submission" date="2016-12" db="EMBL/GenBank/DDBJ databases">
        <title>Candidatus Reconcilibacillus cellulovorans genome.</title>
        <authorList>
            <person name="Kolinko S."/>
            <person name="Wu Y.-W."/>
            <person name="Tachea F."/>
            <person name="Denzel E."/>
            <person name="Hiras J."/>
            <person name="Baecker N."/>
            <person name="Chan L.J."/>
            <person name="Eichorst S.A."/>
            <person name="Frey D."/>
            <person name="Adams P.D."/>
            <person name="Pray T."/>
            <person name="Tanjore D."/>
            <person name="Petzold C.J."/>
            <person name="Gladden J.M."/>
            <person name="Simmons B.A."/>
            <person name="Singer S.W."/>
        </authorList>
    </citation>
    <scope>NUCLEOTIDE SEQUENCE [LARGE SCALE GENOMIC DNA]</scope>
    <source>
        <strain evidence="2">JTherm</strain>
    </source>
</reference>
<name>A0A2A6DWD5_9BACL</name>
<dbReference type="EMBL" id="MOXJ01000043">
    <property type="protein sequence ID" value="PDO09378.1"/>
    <property type="molecule type" value="Genomic_DNA"/>
</dbReference>
<protein>
    <recommendedName>
        <fullName evidence="1">GH18 domain-containing protein</fullName>
    </recommendedName>
</protein>
<dbReference type="InterPro" id="IPR001223">
    <property type="entry name" value="Glyco_hydro18_cat"/>
</dbReference>
<dbReference type="AlphaFoldDB" id="A0A2A6DWD5"/>
<dbReference type="Pfam" id="PF00704">
    <property type="entry name" value="Glyco_hydro_18"/>
    <property type="match status" value="1"/>
</dbReference>
<dbReference type="InterPro" id="IPR036582">
    <property type="entry name" value="Mao_N_sf"/>
</dbReference>
<dbReference type="Gene3D" id="3.10.50.10">
    <property type="match status" value="1"/>
</dbReference>
<dbReference type="InterPro" id="IPR012854">
    <property type="entry name" value="Cu_amine_oxidase-like_N"/>
</dbReference>